<reference evidence="1 2" key="1">
    <citation type="journal article" date="2012" name="J. Bacteriol.">
        <title>Complete Genome Sequence of the Naphthalene-Degrading Pseudomonas putida Strain ND6.</title>
        <authorList>
            <person name="Li S."/>
            <person name="Zhao H."/>
            <person name="Li Y."/>
            <person name="Niu S."/>
            <person name="Cai B."/>
        </authorList>
    </citation>
    <scope>NUCLEOTIDE SEQUENCE [LARGE SCALE GENOMIC DNA]</scope>
    <source>
        <strain evidence="1 2">ND6</strain>
    </source>
</reference>
<sequence>MGKIRKMLACAFTTTGTVPERFLIKTLKNPPHKACGHAPTLYPHLDEQIWWAKALARC</sequence>
<evidence type="ECO:0000313" key="1">
    <source>
        <dbReference type="EMBL" id="AFK69821.1"/>
    </source>
</evidence>
<name>I3UWF0_PSEPU</name>
<proteinExistence type="predicted"/>
<dbReference type="Proteomes" id="UP000005268">
    <property type="component" value="Chromosome"/>
</dbReference>
<accession>I3UWF0</accession>
<dbReference type="KEGG" id="ppi:YSA_05632"/>
<organism evidence="1 2">
    <name type="scientific">Pseudomonas putida ND6</name>
    <dbReference type="NCBI Taxonomy" id="231023"/>
    <lineage>
        <taxon>Bacteria</taxon>
        <taxon>Pseudomonadati</taxon>
        <taxon>Pseudomonadota</taxon>
        <taxon>Gammaproteobacteria</taxon>
        <taxon>Pseudomonadales</taxon>
        <taxon>Pseudomonadaceae</taxon>
        <taxon>Pseudomonas</taxon>
    </lineage>
</organism>
<dbReference type="EMBL" id="CP003588">
    <property type="protein sequence ID" value="AFK69821.1"/>
    <property type="molecule type" value="Genomic_DNA"/>
</dbReference>
<gene>
    <name evidence="1" type="ORF">YSA_05632</name>
</gene>
<dbReference type="AlphaFoldDB" id="I3UWF0"/>
<evidence type="ECO:0000313" key="2">
    <source>
        <dbReference type="Proteomes" id="UP000005268"/>
    </source>
</evidence>
<dbReference type="HOGENOM" id="CLU_2975945_0_0_6"/>
<protein>
    <submittedName>
        <fullName evidence="1">Uncharacterized protein</fullName>
    </submittedName>
</protein>